<comment type="subcellular location">
    <subcellularLocation>
        <location evidence="1">Secreted</location>
    </subcellularLocation>
</comment>
<proteinExistence type="evidence at transcript level"/>
<protein>
    <submittedName>
        <fullName evidence="5">Putative neurotoxin LTDF 08-02</fullName>
    </submittedName>
</protein>
<organism evidence="5">
    <name type="scientific">Dolomedes fimbriatus</name>
    <dbReference type="NCBI Taxonomy" id="1432569"/>
    <lineage>
        <taxon>Eukaryota</taxon>
        <taxon>Metazoa</taxon>
        <taxon>Ecdysozoa</taxon>
        <taxon>Arthropoda</taxon>
        <taxon>Chelicerata</taxon>
        <taxon>Arachnida</taxon>
        <taxon>Araneae</taxon>
        <taxon>Araneomorphae</taxon>
        <taxon>Entelegynae</taxon>
        <taxon>Lycosoidea</taxon>
        <taxon>Pisauridae</taxon>
        <taxon>Dolomedes</taxon>
    </lineage>
</organism>
<dbReference type="GO" id="GO:0008200">
    <property type="term" value="F:ion channel inhibitor activity"/>
    <property type="evidence" value="ECO:0007669"/>
    <property type="project" value="InterPro"/>
</dbReference>
<keyword evidence="3" id="KW-1015">Disulfide bond</keyword>
<dbReference type="AlphaFoldDB" id="A0A0K1D8D9"/>
<feature type="chain" id="PRO_5005458248" evidence="4">
    <location>
        <begin position="23"/>
        <end position="88"/>
    </location>
</feature>
<keyword evidence="4" id="KW-0732">Signal</keyword>
<evidence type="ECO:0000256" key="2">
    <source>
        <dbReference type="ARBA" id="ARBA00022525"/>
    </source>
</evidence>
<dbReference type="Pfam" id="PF02819">
    <property type="entry name" value="Toxin_9"/>
    <property type="match status" value="1"/>
</dbReference>
<keyword evidence="2" id="KW-0964">Secreted</keyword>
<keyword evidence="5" id="KW-0800">Toxin</keyword>
<dbReference type="InterPro" id="IPR004169">
    <property type="entry name" value="Spidertoxin"/>
</dbReference>
<keyword evidence="5" id="KW-0528">Neurotoxin</keyword>
<sequence>MRLHMYVFVFAVFLTVLLGVHAEPDSSDKSEPALEGRGLCIRPNMPCGRSVPCCSNESYNRPCVCSLIGTNCTCKKTASEILGGWFSK</sequence>
<evidence type="ECO:0000256" key="1">
    <source>
        <dbReference type="ARBA" id="ARBA00004613"/>
    </source>
</evidence>
<evidence type="ECO:0000256" key="3">
    <source>
        <dbReference type="ARBA" id="ARBA00023157"/>
    </source>
</evidence>
<evidence type="ECO:0000256" key="4">
    <source>
        <dbReference type="SAM" id="SignalP"/>
    </source>
</evidence>
<name>A0A0K1D8D9_9ARAC</name>
<reference evidence="5" key="2">
    <citation type="submission" date="2015-02" db="EMBL/GenBank/DDBJ databases">
        <authorList>
            <person name="Chooi Y.-H."/>
        </authorList>
    </citation>
    <scope>NUCLEOTIDE SEQUENCE</scope>
</reference>
<evidence type="ECO:0000313" key="5">
    <source>
        <dbReference type="EMBL" id="AKT08995.1"/>
    </source>
</evidence>
<dbReference type="CDD" id="cd12960">
    <property type="entry name" value="Spider_toxin"/>
    <property type="match status" value="1"/>
</dbReference>
<feature type="signal peptide" evidence="4">
    <location>
        <begin position="1"/>
        <end position="22"/>
    </location>
</feature>
<dbReference type="EMBL" id="KP792919">
    <property type="protein sequence ID" value="AKT08995.1"/>
    <property type="molecule type" value="mRNA"/>
</dbReference>
<reference evidence="5" key="1">
    <citation type="journal article" date="2014" name="Sci. Data">
        <title>Comprehensive analysis of the venom gland transcriptome of the spider Dolomedes fimbriatus.</title>
        <authorList>
            <person name="Kozlov S.A."/>
            <person name="Lazarev V.N."/>
            <person name="Kostryukova E.S."/>
            <person name="Selezneva O.V."/>
            <person name="Ospanova E.A."/>
            <person name="Alexeev D.G."/>
            <person name="Govorun V.M."/>
            <person name="Grishin E.V."/>
        </authorList>
    </citation>
    <scope>NUCLEOTIDE SEQUENCE</scope>
</reference>
<dbReference type="GO" id="GO:0005576">
    <property type="term" value="C:extracellular region"/>
    <property type="evidence" value="ECO:0007669"/>
    <property type="project" value="UniProtKB-SubCell"/>
</dbReference>
<accession>A0A0K1D8D9</accession>